<evidence type="ECO:0000313" key="4">
    <source>
        <dbReference type="Proteomes" id="UP001152795"/>
    </source>
</evidence>
<sequence>MKLQILHKGKKQDWNKDELKGLVRYVALYESSDCWPTHKRVAFWDDCAKDIAESSGMQLRTGGACRLKVIDHLKKKFKTVNDAEEAYDIDYVNEMEKARNDSAEFEHEELRGDLMTLIVQNLGKMSSIQRIQLATFIYSFIAENDFSEDLKHFIPSNFIELSLLAMDHLKWNNKDDIVFNLCKSLGIMCEDGSSARLNVNQMPFGLLDFNCKFFASDDGNNLRASKDYKTWMETMYANFGNSWARLHLGPMWSYVDQVDEKENIEVENKENVEKSKGKNQEAPKNNIIEEALSYVPLEDLVYLMYCQLILKQTRIINSESEKEELAGAEASPKEIETMHNIQSRPKKNQKKDRKTMDAKVNVAGPSDRTIRRDIANSGFFCGTEIQVKALKKAKESNPTGRWFIKADATDMKEGLHESVKGKWTGDCDLGDGNLQREQEQYDKRIKWINGLALKTRMECETIMNDLKELLRQLREDRSFLLEGMKTSKKDYDAKRKQNTVAEQTMFALAWAVDGFEKLLEMNEKLANDANTLLSMYVNSVTEVNRPKRLSELRKDLLNYVKGLTSKKREAASHLMVFMVGDELRCRKPYAIPVRALPYKSITDNGLRKLRDEIRTAMNNIEMVSVGFSSDGEFNSLRTMGSKRPISVIQLIMNAKVKARSTRINEIEKYLKPVKGNDGDIRALKFHVAVPLEDIIFLYDLMNNSEVKTTFHQALLLLRRKQFPFSYDPHPWTTGKDETTSDCLKSLMAFYFYRYEVLEYTKNGVNFKEHLYVPEVDEITGEQFHEREDHNHVLKRITACTRAGSIPDVDLRAFVACLNAPNTGLTYSALTGQHKQSVPDCERMFSRGVLEFMQENGYKNEAKFVKLVRNWHKASDGRGLSEETRCNYNKDMLNYILEDWMPWHKDGKDYSVMDVNRPIKGIKGLTREIIVALTANIESQEIRRLEYKTRSLPPEHPRASSTDVLEGFFSILHHLLGPTFDHKSFVENYRKIEQEFVKRINPELGFFYWTGVNERYNTGPLESFNEHKEEVEHLDQIRLSRRADPGVFAANRASIPQKGKLSVRAQFHVAPEVLPPRLLDINITETDGRSGL</sequence>
<keyword evidence="1" id="KW-0175">Coiled coil</keyword>
<gene>
    <name evidence="3" type="ORF">PACLA_8A001418</name>
</gene>
<protein>
    <submittedName>
        <fullName evidence="3">Uncharacterized protein</fullName>
    </submittedName>
</protein>
<feature type="region of interest" description="Disordered" evidence="2">
    <location>
        <begin position="326"/>
        <end position="358"/>
    </location>
</feature>
<dbReference type="OrthoDB" id="5988361at2759"/>
<evidence type="ECO:0000313" key="3">
    <source>
        <dbReference type="EMBL" id="CAB3982063.1"/>
    </source>
</evidence>
<accession>A0A7D9HJB3</accession>
<dbReference type="EMBL" id="CACRXK020000460">
    <property type="protein sequence ID" value="CAB3982063.1"/>
    <property type="molecule type" value="Genomic_DNA"/>
</dbReference>
<feature type="compositionally biased region" description="Basic residues" evidence="2">
    <location>
        <begin position="344"/>
        <end position="353"/>
    </location>
</feature>
<proteinExistence type="predicted"/>
<feature type="coiled-coil region" evidence="1">
    <location>
        <begin position="456"/>
        <end position="483"/>
    </location>
</feature>
<name>A0A7D9HJB3_PARCT</name>
<evidence type="ECO:0000256" key="2">
    <source>
        <dbReference type="SAM" id="MobiDB-lite"/>
    </source>
</evidence>
<dbReference type="AlphaFoldDB" id="A0A7D9HJB3"/>
<evidence type="ECO:0000256" key="1">
    <source>
        <dbReference type="SAM" id="Coils"/>
    </source>
</evidence>
<feature type="compositionally biased region" description="Basic and acidic residues" evidence="2">
    <location>
        <begin position="326"/>
        <end position="337"/>
    </location>
</feature>
<comment type="caution">
    <text evidence="3">The sequence shown here is derived from an EMBL/GenBank/DDBJ whole genome shotgun (WGS) entry which is preliminary data.</text>
</comment>
<reference evidence="3" key="1">
    <citation type="submission" date="2020-04" db="EMBL/GenBank/DDBJ databases">
        <authorList>
            <person name="Alioto T."/>
            <person name="Alioto T."/>
            <person name="Gomez Garrido J."/>
        </authorList>
    </citation>
    <scope>NUCLEOTIDE SEQUENCE</scope>
    <source>
        <strain evidence="3">A484AB</strain>
    </source>
</reference>
<dbReference type="Proteomes" id="UP001152795">
    <property type="component" value="Unassembled WGS sequence"/>
</dbReference>
<organism evidence="3 4">
    <name type="scientific">Paramuricea clavata</name>
    <name type="common">Red gorgonian</name>
    <name type="synonym">Violescent sea-whip</name>
    <dbReference type="NCBI Taxonomy" id="317549"/>
    <lineage>
        <taxon>Eukaryota</taxon>
        <taxon>Metazoa</taxon>
        <taxon>Cnidaria</taxon>
        <taxon>Anthozoa</taxon>
        <taxon>Octocorallia</taxon>
        <taxon>Malacalcyonacea</taxon>
        <taxon>Plexauridae</taxon>
        <taxon>Paramuricea</taxon>
    </lineage>
</organism>
<keyword evidence="4" id="KW-1185">Reference proteome</keyword>